<feature type="signal peptide" evidence="1">
    <location>
        <begin position="1"/>
        <end position="20"/>
    </location>
</feature>
<feature type="chain" id="PRO_5045050546" evidence="1">
    <location>
        <begin position="21"/>
        <end position="300"/>
    </location>
</feature>
<name>A0ABS7XG79_9FLAO</name>
<evidence type="ECO:0000256" key="1">
    <source>
        <dbReference type="SAM" id="SignalP"/>
    </source>
</evidence>
<protein>
    <submittedName>
        <fullName evidence="2">Uncharacterized protein</fullName>
    </submittedName>
</protein>
<reference evidence="3" key="1">
    <citation type="submission" date="2023-07" db="EMBL/GenBank/DDBJ databases">
        <title>Novel species isolated from saline lakes on Tibetan Plateau.</title>
        <authorList>
            <person name="Lu H."/>
        </authorList>
    </citation>
    <scope>NUCLEOTIDE SEQUENCE [LARGE SCALE GENOMIC DNA]</scope>
    <source>
        <strain evidence="3">CAK8W</strain>
    </source>
</reference>
<comment type="caution">
    <text evidence="2">The sequence shown here is derived from an EMBL/GenBank/DDBJ whole genome shotgun (WGS) entry which is preliminary data.</text>
</comment>
<evidence type="ECO:0000313" key="3">
    <source>
        <dbReference type="Proteomes" id="UP001199314"/>
    </source>
</evidence>
<dbReference type="Pfam" id="PF20311">
    <property type="entry name" value="DUF6607"/>
    <property type="match status" value="1"/>
</dbReference>
<dbReference type="EMBL" id="JAIQZE010000002">
    <property type="protein sequence ID" value="MBZ9777971.1"/>
    <property type="molecule type" value="Genomic_DNA"/>
</dbReference>
<proteinExistence type="predicted"/>
<keyword evidence="3" id="KW-1185">Reference proteome</keyword>
<sequence length="300" mass="35848">MKTFFTLLSLLFLHSLSSQTKFEEDRQAIKAMCGCYEVQFNFSETFQHTKDSLYTPSPNKISGGLEWVQLVEDKPEKIAMQHLLIVGLKEQQQIVKHWRQDWLYQNQDIFVYDGDNHWEYVELPYDEVIGQWTQKVYQVDDSPRYEGSASWAHVDGKHYWEDTAPAPLPRREFSIRDDYNVTLRTNRHELTDFGWVHDQDNKKILKTEEGNEVVLAEEKGYNTYTKVDDNKCKAAQDWWSKHNDYWAGVREEWQSIFDNKEDIFMEKSIDDKPLFMHMFELQDQAYDDQKIKKQIKTFLK</sequence>
<gene>
    <name evidence="2" type="ORF">LB452_03455</name>
</gene>
<keyword evidence="1" id="KW-0732">Signal</keyword>
<evidence type="ECO:0000313" key="2">
    <source>
        <dbReference type="EMBL" id="MBZ9777971.1"/>
    </source>
</evidence>
<organism evidence="2 3">
    <name type="scientific">Psychroflexus longus</name>
    <dbReference type="NCBI Taxonomy" id="2873596"/>
    <lineage>
        <taxon>Bacteria</taxon>
        <taxon>Pseudomonadati</taxon>
        <taxon>Bacteroidota</taxon>
        <taxon>Flavobacteriia</taxon>
        <taxon>Flavobacteriales</taxon>
        <taxon>Flavobacteriaceae</taxon>
        <taxon>Psychroflexus</taxon>
    </lineage>
</organism>
<dbReference type="Proteomes" id="UP001199314">
    <property type="component" value="Unassembled WGS sequence"/>
</dbReference>
<accession>A0ABS7XG79</accession>
<dbReference type="InterPro" id="IPR046715">
    <property type="entry name" value="DUF6607"/>
</dbReference>
<dbReference type="RefSeq" id="WP_224460326.1">
    <property type="nucleotide sequence ID" value="NZ_JAIQZE010000002.1"/>
</dbReference>